<keyword evidence="2" id="KW-0378">Hydrolase</keyword>
<dbReference type="InterPro" id="IPR037018">
    <property type="entry name" value="GH65_N"/>
</dbReference>
<dbReference type="PANTHER" id="PTHR11051">
    <property type="entry name" value="GLYCOSYL HYDROLASE-RELATED"/>
    <property type="match status" value="1"/>
</dbReference>
<gene>
    <name evidence="7" type="ORF">GCM10025781_17080</name>
</gene>
<dbReference type="InterPro" id="IPR010976">
    <property type="entry name" value="B-phosphoglucomutase_hydrolase"/>
</dbReference>
<dbReference type="SUPFAM" id="SSF48208">
    <property type="entry name" value="Six-hairpin glycosidases"/>
    <property type="match status" value="1"/>
</dbReference>
<dbReference type="NCBIfam" id="TIGR01509">
    <property type="entry name" value="HAD-SF-IA-v3"/>
    <property type="match status" value="1"/>
</dbReference>
<dbReference type="InterPro" id="IPR005196">
    <property type="entry name" value="Glyco_hydro_65_N"/>
</dbReference>
<keyword evidence="8" id="KW-1185">Reference proteome</keyword>
<evidence type="ECO:0000256" key="3">
    <source>
        <dbReference type="SAM" id="MobiDB-lite"/>
    </source>
</evidence>
<organism evidence="7 8">
    <name type="scientific">Kocuria gwangalliensis</name>
    <dbReference type="NCBI Taxonomy" id="501592"/>
    <lineage>
        <taxon>Bacteria</taxon>
        <taxon>Bacillati</taxon>
        <taxon>Actinomycetota</taxon>
        <taxon>Actinomycetes</taxon>
        <taxon>Micrococcales</taxon>
        <taxon>Micrococcaceae</taxon>
        <taxon>Kocuria</taxon>
    </lineage>
</organism>
<feature type="domain" description="Glycoside hydrolase family 65 C-terminal" evidence="5">
    <location>
        <begin position="999"/>
        <end position="1053"/>
    </location>
</feature>
<dbReference type="Pfam" id="PF00702">
    <property type="entry name" value="Hydrolase"/>
    <property type="match status" value="1"/>
</dbReference>
<dbReference type="Gene3D" id="3.40.50.1000">
    <property type="entry name" value="HAD superfamily/HAD-like"/>
    <property type="match status" value="1"/>
</dbReference>
<name>A0ABP8X471_9MICC</name>
<dbReference type="PANTHER" id="PTHR11051:SF8">
    <property type="entry name" value="PROTEIN-GLUCOSYLGALACTOSYLHYDROXYLYSINE GLUCOSIDASE"/>
    <property type="match status" value="1"/>
</dbReference>
<comment type="similarity">
    <text evidence="1">Belongs to the HAD-like hydrolase superfamily. CbbY/CbbZ/Gph/YieH family.</text>
</comment>
<dbReference type="SUPFAM" id="SSF56784">
    <property type="entry name" value="HAD-like"/>
    <property type="match status" value="1"/>
</dbReference>
<keyword evidence="2" id="KW-0326">Glycosidase</keyword>
<dbReference type="Gene3D" id="1.10.150.240">
    <property type="entry name" value="Putative phosphatase, domain 2"/>
    <property type="match status" value="1"/>
</dbReference>
<dbReference type="NCBIfam" id="TIGR02009">
    <property type="entry name" value="PGMB-YQAB-SF"/>
    <property type="match status" value="1"/>
</dbReference>
<dbReference type="SUPFAM" id="SSF74650">
    <property type="entry name" value="Galactose mutarotase-like"/>
    <property type="match status" value="1"/>
</dbReference>
<dbReference type="Pfam" id="PF03632">
    <property type="entry name" value="Glyco_hydro_65m"/>
    <property type="match status" value="1"/>
</dbReference>
<dbReference type="InterPro" id="IPR008928">
    <property type="entry name" value="6-hairpin_glycosidase_sf"/>
</dbReference>
<dbReference type="InterPro" id="IPR005195">
    <property type="entry name" value="Glyco_hydro_65_M"/>
</dbReference>
<dbReference type="SFLD" id="SFLDS00003">
    <property type="entry name" value="Haloacid_Dehalogenase"/>
    <property type="match status" value="1"/>
</dbReference>
<dbReference type="InterPro" id="IPR023214">
    <property type="entry name" value="HAD_sf"/>
</dbReference>
<dbReference type="EMBL" id="BAABLN010000026">
    <property type="protein sequence ID" value="GAA4699532.1"/>
    <property type="molecule type" value="Genomic_DNA"/>
</dbReference>
<dbReference type="InterPro" id="IPR011013">
    <property type="entry name" value="Gal_mutarotase_sf_dom"/>
</dbReference>
<evidence type="ECO:0000313" key="7">
    <source>
        <dbReference type="EMBL" id="GAA4699532.1"/>
    </source>
</evidence>
<proteinExistence type="inferred from homology"/>
<dbReference type="Pfam" id="PF03633">
    <property type="entry name" value="Glyco_hydro_65C"/>
    <property type="match status" value="1"/>
</dbReference>
<dbReference type="InterPro" id="IPR006439">
    <property type="entry name" value="HAD-SF_hydro_IA"/>
</dbReference>
<dbReference type="InterPro" id="IPR005194">
    <property type="entry name" value="Glyco_hydro_65_C"/>
</dbReference>
<dbReference type="Proteomes" id="UP001501446">
    <property type="component" value="Unassembled WGS sequence"/>
</dbReference>
<feature type="domain" description="Glycoside hydrolase family 65 central catalytic" evidence="4">
    <location>
        <begin position="593"/>
        <end position="987"/>
    </location>
</feature>
<comment type="caution">
    <text evidence="7">The sequence shown here is derived from an EMBL/GenBank/DDBJ whole genome shotgun (WGS) entry which is preliminary data.</text>
</comment>
<evidence type="ECO:0000313" key="8">
    <source>
        <dbReference type="Proteomes" id="UP001501446"/>
    </source>
</evidence>
<protein>
    <recommendedName>
        <fullName evidence="9">Beta-phosphoglucomutase family hydrolase</fullName>
    </recommendedName>
</protein>
<feature type="compositionally biased region" description="Low complexity" evidence="3">
    <location>
        <begin position="1073"/>
        <end position="1097"/>
    </location>
</feature>
<feature type="region of interest" description="Disordered" evidence="3">
    <location>
        <begin position="1071"/>
        <end position="1097"/>
    </location>
</feature>
<dbReference type="SFLD" id="SFLDG01129">
    <property type="entry name" value="C1.5:_HAD__Beta-PGM__Phosphata"/>
    <property type="match status" value="1"/>
</dbReference>
<evidence type="ECO:0008006" key="9">
    <source>
        <dbReference type="Google" id="ProtNLM"/>
    </source>
</evidence>
<dbReference type="Gene3D" id="1.50.10.10">
    <property type="match status" value="1"/>
</dbReference>
<dbReference type="Pfam" id="PF03636">
    <property type="entry name" value="Glyco_hydro_65N"/>
    <property type="match status" value="1"/>
</dbReference>
<dbReference type="InterPro" id="IPR023198">
    <property type="entry name" value="PGP-like_dom2"/>
</dbReference>
<evidence type="ECO:0000259" key="5">
    <source>
        <dbReference type="Pfam" id="PF03633"/>
    </source>
</evidence>
<dbReference type="InterPro" id="IPR012341">
    <property type="entry name" value="6hp_glycosidase-like_sf"/>
</dbReference>
<accession>A0ABP8X471</accession>
<feature type="domain" description="Glycoside hydrolase family 65 N-terminal" evidence="6">
    <location>
        <begin position="286"/>
        <end position="538"/>
    </location>
</feature>
<dbReference type="Gene3D" id="2.70.98.40">
    <property type="entry name" value="Glycoside hydrolase, family 65, N-terminal domain"/>
    <property type="match status" value="1"/>
</dbReference>
<reference evidence="8" key="1">
    <citation type="journal article" date="2019" name="Int. J. Syst. Evol. Microbiol.">
        <title>The Global Catalogue of Microorganisms (GCM) 10K type strain sequencing project: providing services to taxonomists for standard genome sequencing and annotation.</title>
        <authorList>
            <consortium name="The Broad Institute Genomics Platform"/>
            <consortium name="The Broad Institute Genome Sequencing Center for Infectious Disease"/>
            <person name="Wu L."/>
            <person name="Ma J."/>
        </authorList>
    </citation>
    <scope>NUCLEOTIDE SEQUENCE [LARGE SCALE GENOMIC DNA]</scope>
    <source>
        <strain evidence="8">JCM 18958</strain>
    </source>
</reference>
<evidence type="ECO:0000256" key="2">
    <source>
        <dbReference type="ARBA" id="ARBA00023295"/>
    </source>
</evidence>
<dbReference type="Gene3D" id="2.60.420.10">
    <property type="entry name" value="Maltose phosphorylase, domain 3"/>
    <property type="match status" value="1"/>
</dbReference>
<sequence>MLLMRLEHLVPALASTDQGYRAVIFDMDGVVTDTAGVHARAWKALFDEILPALSPTVQELFDADTDYRAYLDGRPRRDGVRTFLAARGLSVPEGGPGDGAQMLTVHGLAARKQELFAAELTRQGVRAFPDALVVLRALVSRGVPTALVTSSRNSASVLEAARVGHLFTVRVDGTDAHRLGMPGKPDPAVFLEAARRLEVAPAEAVVIEDSTAGVTAAAAGGFGQVVGVDRTGNAHELTAAGAHLVVEDLRRVPLVPLAEDGLQMEHRGPWCGGAVTAAADGWRLVYDRFDPVQEGTREALCTLGNGYWATRGAVPGSTADGTHYPGTYFAGVYNRRTTDLAGHQVETEHLVNAPDWTYLSVRPAQGTLLHPGCPEMIAHHQVLDLRHGVLTRTNRYRDATGHTTRVTSRQLHSLARPYVAALEVTVEAEDWSGELIVESTVNSAVSNRNVIADRELANEHWGPVESRELDAETVLCQATTTQSGITVATAARTRVFPCSAQTGRRLVPGHRLGHEITLVLRPGQPVTLEKTAAVATSRDRAISTPALDVGSKIDEAPRFALLLAEQGTAWAELWDRFGIDLEAGAAQELALNLHLFHVLQTVAATGPDLDAGLPARGLHGEGYRGHIFWDELFVYPMLTLRRPELTRSFLLYRYRRLGAARAAARQAGLEGALFPWQSGSDGREETPTALFNVRNGQWMPNNSHRQRHVGLAVAYSVWQYYQATDDIGFLTDYGAEMIIEVARLVSSLAVHDPVEDRFDITGVMGPDEYHDGYPDAPGQGVRNNTYTNVLAAWVLARAGEIVDLLAGHDCDPLWRQLHLQHQEIDRWNQISRRVRIPWHADGVISQFEGYEDLEEFDWAAYRARYGNIGRLDLILQAEGDSTNRYKLSKQADVLMLFYLFSAEELRNLLARLGYTLPPELIPRTIRYYLARTSHGSTLSRLAHGWVLARTDRARSWALFEQALQADLADTQGGTTREGVHLGAMAGTADMVMRCYGGVEIREEALWLHPVLPDGLGAASFQLRYRGQPISISLSRHTMAMRLHPCSAAPIRVCAEGLERILRPGQVWEVPLTPASSPAQPGGSSGCTTSTVGSRDDD</sequence>
<evidence type="ECO:0000259" key="4">
    <source>
        <dbReference type="Pfam" id="PF03632"/>
    </source>
</evidence>
<dbReference type="InterPro" id="IPR036412">
    <property type="entry name" value="HAD-like_sf"/>
</dbReference>
<evidence type="ECO:0000256" key="1">
    <source>
        <dbReference type="ARBA" id="ARBA00006171"/>
    </source>
</evidence>
<evidence type="ECO:0000259" key="6">
    <source>
        <dbReference type="Pfam" id="PF03636"/>
    </source>
</evidence>